<reference evidence="1 2" key="1">
    <citation type="submission" date="2012-02" db="EMBL/GenBank/DDBJ databases">
        <title>Improved High-Quality Draft genome of Joostella marina DSM 19592.</title>
        <authorList>
            <consortium name="US DOE Joint Genome Institute (JGI-PGF)"/>
            <person name="Lucas S."/>
            <person name="Copeland A."/>
            <person name="Lapidus A."/>
            <person name="Bruce D."/>
            <person name="Goodwin L."/>
            <person name="Pitluck S."/>
            <person name="Peters L."/>
            <person name="Chertkov O."/>
            <person name="Ovchinnikova G."/>
            <person name="Kyrpides N."/>
            <person name="Mavromatis K."/>
            <person name="Detter J.C."/>
            <person name="Han C."/>
            <person name="Land M."/>
            <person name="Hauser L."/>
            <person name="Markowitz V."/>
            <person name="Cheng J.-F."/>
            <person name="Hugenholtz P."/>
            <person name="Woyke T."/>
            <person name="Wu D."/>
            <person name="Tindall B."/>
            <person name="Brambilla E."/>
            <person name="Klenk H.-P."/>
            <person name="Eisen J.A."/>
        </authorList>
    </citation>
    <scope>NUCLEOTIDE SEQUENCE [LARGE SCALE GENOMIC DNA]</scope>
    <source>
        <strain evidence="1 2">DSM 19592</strain>
    </source>
</reference>
<protein>
    <submittedName>
        <fullName evidence="1">Uncharacterized protein</fullName>
    </submittedName>
</protein>
<keyword evidence="2" id="KW-1185">Reference proteome</keyword>
<sequence length="33" mass="3917">MLILGLAMLYFLNLKVMGYISRREKSTNYDFTN</sequence>
<accession>I3C3H5</accession>
<evidence type="ECO:0000313" key="1">
    <source>
        <dbReference type="EMBL" id="EIJ38168.1"/>
    </source>
</evidence>
<gene>
    <name evidence="1" type="ORF">JoomaDRAFT_1149</name>
</gene>
<proteinExistence type="predicted"/>
<name>I3C3H5_9FLAO</name>
<organism evidence="1 2">
    <name type="scientific">Galbibacter orientalis DSM 19592</name>
    <dbReference type="NCBI Taxonomy" id="926559"/>
    <lineage>
        <taxon>Bacteria</taxon>
        <taxon>Pseudomonadati</taxon>
        <taxon>Bacteroidota</taxon>
        <taxon>Flavobacteriia</taxon>
        <taxon>Flavobacteriales</taxon>
        <taxon>Flavobacteriaceae</taxon>
        <taxon>Galbibacter</taxon>
    </lineage>
</organism>
<evidence type="ECO:0000313" key="2">
    <source>
        <dbReference type="Proteomes" id="UP000004690"/>
    </source>
</evidence>
<dbReference type="AlphaFoldDB" id="I3C3H5"/>
<dbReference type="HOGENOM" id="CLU_3382315_0_0_10"/>
<dbReference type="EMBL" id="JH651379">
    <property type="protein sequence ID" value="EIJ38168.1"/>
    <property type="molecule type" value="Genomic_DNA"/>
</dbReference>
<dbReference type="Proteomes" id="UP000004690">
    <property type="component" value="Unassembled WGS sequence"/>
</dbReference>